<sequence length="546" mass="61782">MPKRTNSVRGGSTKRRDVTSDEAKDQGVRSPNGLDMGHSNTEGPRNPVAVLASSNGALQRLADIAQYFESSFSYDINMVEGAYGTEMDRENKIQRLNETVETLMHVKSERMDNLHRENEELKAGQEACEREREICQTMEAELEARHAKAEADREKESERKLQDERAKIQKSMRVKKAEIEAESKEKVEELEKQNKKLSATNEELKQRLSKAENKLETKKIRHARVEKSLEEDNKKLTAELKQVNSDTEKFQRISDDIKAISSKYFQKLPERAMANPEAVHQELSKLNPIFESTPIWQTEISEFLRLRDVRHVISACLCDFIWRPFFPRNSLSNNDVVGQFLEEVSKSLSQSGGRSESAWRVLTLRGIDDLSAESSRAESTLLQVLEILRPLTIASELAEFKKDLAKIINESITLWKTARKDEAKFVVEKRPDPSDKENWQAEDIRGFVEASMPPGEKIDTTGITPLCLFPIILQITSGGKAVVVHQGSALFPTSHVWIQAVLEKREHEEEVAKAVSDARSKVNARRISCPTGPNSPVVGKFSLTQS</sequence>
<name>A0AA43TP97_9LECA</name>
<accession>A0AA43TP97</accession>
<evidence type="ECO:0000256" key="1">
    <source>
        <dbReference type="SAM" id="MobiDB-lite"/>
    </source>
</evidence>
<organism evidence="2 3">
    <name type="scientific">Ramalina farinacea</name>
    <dbReference type="NCBI Taxonomy" id="258253"/>
    <lineage>
        <taxon>Eukaryota</taxon>
        <taxon>Fungi</taxon>
        <taxon>Dikarya</taxon>
        <taxon>Ascomycota</taxon>
        <taxon>Pezizomycotina</taxon>
        <taxon>Lecanoromycetes</taxon>
        <taxon>OSLEUM clade</taxon>
        <taxon>Lecanoromycetidae</taxon>
        <taxon>Lecanorales</taxon>
        <taxon>Lecanorineae</taxon>
        <taxon>Ramalinaceae</taxon>
        <taxon>Ramalina</taxon>
    </lineage>
</organism>
<feature type="region of interest" description="Disordered" evidence="1">
    <location>
        <begin position="1"/>
        <end position="47"/>
    </location>
</feature>
<feature type="region of interest" description="Disordered" evidence="1">
    <location>
        <begin position="146"/>
        <end position="169"/>
    </location>
</feature>
<feature type="compositionally biased region" description="Basic and acidic residues" evidence="1">
    <location>
        <begin position="14"/>
        <end position="27"/>
    </location>
</feature>
<dbReference type="Proteomes" id="UP001161017">
    <property type="component" value="Unassembled WGS sequence"/>
</dbReference>
<feature type="compositionally biased region" description="Polar residues" evidence="1">
    <location>
        <begin position="1"/>
        <end position="10"/>
    </location>
</feature>
<dbReference type="AlphaFoldDB" id="A0AA43TP97"/>
<comment type="caution">
    <text evidence="2">The sequence shown here is derived from an EMBL/GenBank/DDBJ whole genome shotgun (WGS) entry which is preliminary data.</text>
</comment>
<proteinExistence type="predicted"/>
<evidence type="ECO:0000313" key="2">
    <source>
        <dbReference type="EMBL" id="MDI1486316.1"/>
    </source>
</evidence>
<gene>
    <name evidence="2" type="ORF">OHK93_005543</name>
</gene>
<keyword evidence="3" id="KW-1185">Reference proteome</keyword>
<dbReference type="EMBL" id="JAPUFD010000003">
    <property type="protein sequence ID" value="MDI1486316.1"/>
    <property type="molecule type" value="Genomic_DNA"/>
</dbReference>
<reference evidence="2" key="1">
    <citation type="journal article" date="2023" name="Genome Biol. Evol.">
        <title>First Whole Genome Sequence and Flow Cytometry Genome Size Data for the Lichen-Forming Fungus Ramalina farinacea (Ascomycota).</title>
        <authorList>
            <person name="Llewellyn T."/>
            <person name="Mian S."/>
            <person name="Hill R."/>
            <person name="Leitch I.J."/>
            <person name="Gaya E."/>
        </authorList>
    </citation>
    <scope>NUCLEOTIDE SEQUENCE</scope>
    <source>
        <strain evidence="2">LIQ254RAFAR</strain>
    </source>
</reference>
<evidence type="ECO:0000313" key="3">
    <source>
        <dbReference type="Proteomes" id="UP001161017"/>
    </source>
</evidence>
<protein>
    <submittedName>
        <fullName evidence="2">Uncharacterized protein</fullName>
    </submittedName>
</protein>
<feature type="compositionally biased region" description="Basic and acidic residues" evidence="1">
    <location>
        <begin position="146"/>
        <end position="167"/>
    </location>
</feature>